<dbReference type="AlphaFoldDB" id="A0A1Y1ZHJ6"/>
<feature type="transmembrane region" description="Helical" evidence="2">
    <location>
        <begin position="140"/>
        <end position="163"/>
    </location>
</feature>
<feature type="compositionally biased region" description="Low complexity" evidence="1">
    <location>
        <begin position="266"/>
        <end position="282"/>
    </location>
</feature>
<dbReference type="STRING" id="1754190.A0A1Y1ZHJ6"/>
<feature type="transmembrane region" description="Helical" evidence="2">
    <location>
        <begin position="192"/>
        <end position="215"/>
    </location>
</feature>
<gene>
    <name evidence="3" type="ORF">LY90DRAFT_678087</name>
</gene>
<evidence type="ECO:0008006" key="5">
    <source>
        <dbReference type="Google" id="ProtNLM"/>
    </source>
</evidence>
<accession>A0A1Y1ZHJ6</accession>
<feature type="transmembrane region" description="Helical" evidence="2">
    <location>
        <begin position="99"/>
        <end position="120"/>
    </location>
</feature>
<dbReference type="EMBL" id="MCOG01000404">
    <property type="protein sequence ID" value="ORY09716.1"/>
    <property type="molecule type" value="Genomic_DNA"/>
</dbReference>
<keyword evidence="2" id="KW-0812">Transmembrane</keyword>
<keyword evidence="2" id="KW-1133">Transmembrane helix</keyword>
<feature type="transmembrane region" description="Helical" evidence="2">
    <location>
        <begin position="29"/>
        <end position="51"/>
    </location>
</feature>
<sequence>MAEISSTTRLVLLFVQSLTAPNWLTPSVLIAMIHWLFCSLSAFFSNFIFFYEDYEERNQSKGNWLVSEVISTCFYYSAQIIGDWYPMLLLVNQDKICRYIKLTCINVNISKLMYMGLYIFTPFTTRSTITNTETSNFYEIRHYILIFISLSTILYHATIFYYIRTRFCIKYKEIMKSQNFLTKFRRISQYRIMISSGYILCSTPFIIFYIFIILFDRRKDVNSGEYIRKTFFNVPYYIIYIDQILLKNLVVVKPTSNAPPPYLNRNSASSAASDDHSNVSSNQNPPESNVRPQVTARPMLFNNWSAPQGWE</sequence>
<protein>
    <recommendedName>
        <fullName evidence="5">G-protein coupled receptors family 1 profile domain-containing protein</fullName>
    </recommendedName>
</protein>
<evidence type="ECO:0000313" key="4">
    <source>
        <dbReference type="Proteomes" id="UP000193920"/>
    </source>
</evidence>
<dbReference type="OrthoDB" id="2142474at2759"/>
<keyword evidence="2" id="KW-0472">Membrane</keyword>
<keyword evidence="4" id="KW-1185">Reference proteome</keyword>
<feature type="compositionally biased region" description="Polar residues" evidence="1">
    <location>
        <begin position="283"/>
        <end position="292"/>
    </location>
</feature>
<evidence type="ECO:0000256" key="1">
    <source>
        <dbReference type="SAM" id="MobiDB-lite"/>
    </source>
</evidence>
<feature type="region of interest" description="Disordered" evidence="1">
    <location>
        <begin position="263"/>
        <end position="311"/>
    </location>
</feature>
<dbReference type="Proteomes" id="UP000193920">
    <property type="component" value="Unassembled WGS sequence"/>
</dbReference>
<evidence type="ECO:0000256" key="2">
    <source>
        <dbReference type="SAM" id="Phobius"/>
    </source>
</evidence>
<comment type="caution">
    <text evidence="3">The sequence shown here is derived from an EMBL/GenBank/DDBJ whole genome shotgun (WGS) entry which is preliminary data.</text>
</comment>
<evidence type="ECO:0000313" key="3">
    <source>
        <dbReference type="EMBL" id="ORY09716.1"/>
    </source>
</evidence>
<proteinExistence type="predicted"/>
<feature type="compositionally biased region" description="Polar residues" evidence="1">
    <location>
        <begin position="302"/>
        <end position="311"/>
    </location>
</feature>
<reference evidence="3 4" key="1">
    <citation type="submission" date="2016-08" db="EMBL/GenBank/DDBJ databases">
        <title>A Parts List for Fungal Cellulosomes Revealed by Comparative Genomics.</title>
        <authorList>
            <consortium name="DOE Joint Genome Institute"/>
            <person name="Haitjema C.H."/>
            <person name="Gilmore S.P."/>
            <person name="Henske J.K."/>
            <person name="Solomon K.V."/>
            <person name="De Groot R."/>
            <person name="Kuo A."/>
            <person name="Mondo S.J."/>
            <person name="Salamov A.A."/>
            <person name="Labutti K."/>
            <person name="Zhao Z."/>
            <person name="Chiniquy J."/>
            <person name="Barry K."/>
            <person name="Brewer H.M."/>
            <person name="Purvine S.O."/>
            <person name="Wright A.T."/>
            <person name="Boxma B."/>
            <person name="Van Alen T."/>
            <person name="Hackstein J.H."/>
            <person name="Baker S.E."/>
            <person name="Grigoriev I.V."/>
            <person name="O'Malley M.A."/>
        </authorList>
    </citation>
    <scope>NUCLEOTIDE SEQUENCE [LARGE SCALE GENOMIC DNA]</scope>
    <source>
        <strain evidence="3 4">G1</strain>
    </source>
</reference>
<name>A0A1Y1ZHJ6_9FUNG</name>
<organism evidence="3 4">
    <name type="scientific">Neocallimastix californiae</name>
    <dbReference type="NCBI Taxonomy" id="1754190"/>
    <lineage>
        <taxon>Eukaryota</taxon>
        <taxon>Fungi</taxon>
        <taxon>Fungi incertae sedis</taxon>
        <taxon>Chytridiomycota</taxon>
        <taxon>Chytridiomycota incertae sedis</taxon>
        <taxon>Neocallimastigomycetes</taxon>
        <taxon>Neocallimastigales</taxon>
        <taxon>Neocallimastigaceae</taxon>
        <taxon>Neocallimastix</taxon>
    </lineage>
</organism>